<accession>A0A1I3H7Z1</accession>
<dbReference type="EMBL" id="FOQK01000028">
    <property type="protein sequence ID" value="SFI31865.1"/>
    <property type="molecule type" value="Genomic_DNA"/>
</dbReference>
<evidence type="ECO:0000313" key="3">
    <source>
        <dbReference type="EMBL" id="SFI31865.1"/>
    </source>
</evidence>
<dbReference type="Proteomes" id="UP000183639">
    <property type="component" value="Unassembled WGS sequence"/>
</dbReference>
<feature type="signal peptide" evidence="2">
    <location>
        <begin position="1"/>
        <end position="31"/>
    </location>
</feature>
<dbReference type="SUPFAM" id="SSF101082">
    <property type="entry name" value="Typo IV secretion system protein TraC"/>
    <property type="match status" value="1"/>
</dbReference>
<feature type="chain" id="PRO_5010311519" evidence="2">
    <location>
        <begin position="32"/>
        <end position="255"/>
    </location>
</feature>
<dbReference type="AlphaFoldDB" id="A0A1I3H7Z1"/>
<gene>
    <name evidence="3" type="ORF">SAMN04487861_12813</name>
</gene>
<protein>
    <submittedName>
        <fullName evidence="3">P-type conjugative transfer protein TrbJ</fullName>
    </submittedName>
</protein>
<name>A0A1I3H7Z1_SELRU</name>
<organism evidence="3 4">
    <name type="scientific">Selenomonas ruminantium</name>
    <dbReference type="NCBI Taxonomy" id="971"/>
    <lineage>
        <taxon>Bacteria</taxon>
        <taxon>Bacillati</taxon>
        <taxon>Bacillota</taxon>
        <taxon>Negativicutes</taxon>
        <taxon>Selenomonadales</taxon>
        <taxon>Selenomonadaceae</taxon>
        <taxon>Selenomonas</taxon>
    </lineage>
</organism>
<evidence type="ECO:0000256" key="2">
    <source>
        <dbReference type="SAM" id="SignalP"/>
    </source>
</evidence>
<keyword evidence="2" id="KW-0732">Signal</keyword>
<dbReference type="OrthoDB" id="3078729at2"/>
<proteinExistence type="predicted"/>
<reference evidence="3 4" key="1">
    <citation type="submission" date="2016-10" db="EMBL/GenBank/DDBJ databases">
        <authorList>
            <person name="de Groot N.N."/>
        </authorList>
    </citation>
    <scope>NUCLEOTIDE SEQUENCE [LARGE SCALE GENOMIC DNA]</scope>
    <source>
        <strain evidence="3 4">Z108</strain>
    </source>
</reference>
<sequence length="255" mass="28049">MKNWKKNAGAVAAATAFFWGSAAYMPAPASAMVVYDPTNHSENLANKLQLIKSYEKQLEQFDAQLKQLAKLDPSQLSSSVRQVQEMVTEMNKIRTSVNAIGTDYRKAMSEFDENFTDYTKWNGASAKAYADQADRINKTVENGIKQSIMSQGLASPEEMQKTTDSLSTLLEASQNADGIVGVTQAASQIAGLQVKEMQRLEAIVADSMKGQNLFLEKVVQSDAASKKVAEEFYQTDDFHQIAHGSVDSHTADFQD</sequence>
<evidence type="ECO:0000256" key="1">
    <source>
        <dbReference type="SAM" id="Coils"/>
    </source>
</evidence>
<keyword evidence="1" id="KW-0175">Coiled coil</keyword>
<dbReference type="RefSeq" id="WP_075445471.1">
    <property type="nucleotide sequence ID" value="NZ_FOQK01000028.1"/>
</dbReference>
<evidence type="ECO:0000313" key="4">
    <source>
        <dbReference type="Proteomes" id="UP000183639"/>
    </source>
</evidence>
<feature type="coiled-coil region" evidence="1">
    <location>
        <begin position="44"/>
        <end position="71"/>
    </location>
</feature>